<dbReference type="RefSeq" id="WP_150163960.1">
    <property type="nucleotide sequence ID" value="NZ_CP029193.1"/>
</dbReference>
<evidence type="ECO:0000256" key="1">
    <source>
        <dbReference type="SAM" id="MobiDB-lite"/>
    </source>
</evidence>
<keyword evidence="3" id="KW-1185">Reference proteome</keyword>
<reference evidence="2 3" key="1">
    <citation type="submission" date="2018-05" db="EMBL/GenBank/DDBJ databases">
        <title>Streptomyces venezuelae.</title>
        <authorList>
            <person name="Kim W."/>
            <person name="Lee N."/>
            <person name="Cho B.-K."/>
        </authorList>
    </citation>
    <scope>NUCLEOTIDE SEQUENCE [LARGE SCALE GENOMIC DNA]</scope>
    <source>
        <strain evidence="2 3">ATCC 14583</strain>
    </source>
</reference>
<gene>
    <name evidence="2" type="ORF">DEJ47_00555</name>
</gene>
<organism evidence="2 3">
    <name type="scientific">Streptomyces venezuelae</name>
    <dbReference type="NCBI Taxonomy" id="54571"/>
    <lineage>
        <taxon>Bacteria</taxon>
        <taxon>Bacillati</taxon>
        <taxon>Actinomycetota</taxon>
        <taxon>Actinomycetes</taxon>
        <taxon>Kitasatosporales</taxon>
        <taxon>Streptomycetaceae</taxon>
        <taxon>Streptomyces</taxon>
    </lineage>
</organism>
<proteinExistence type="predicted"/>
<sequence length="67" mass="6723">MDTDSTAYAPGPGLTAGPGPASGHRFGAAVSVRPRHDQAVHEGGPTLFLLTRAGGGHPAAGPTRHAW</sequence>
<evidence type="ECO:0000313" key="2">
    <source>
        <dbReference type="EMBL" id="QES25152.1"/>
    </source>
</evidence>
<protein>
    <submittedName>
        <fullName evidence="2">Uncharacterized protein</fullName>
    </submittedName>
</protein>
<dbReference type="EMBL" id="CP029193">
    <property type="protein sequence ID" value="QES25152.1"/>
    <property type="molecule type" value="Genomic_DNA"/>
</dbReference>
<accession>A0A5P2B3H3</accession>
<evidence type="ECO:0000313" key="3">
    <source>
        <dbReference type="Proteomes" id="UP000323046"/>
    </source>
</evidence>
<feature type="region of interest" description="Disordered" evidence="1">
    <location>
        <begin position="1"/>
        <end position="38"/>
    </location>
</feature>
<dbReference type="AlphaFoldDB" id="A0A5P2B3H3"/>
<dbReference type="Proteomes" id="UP000323046">
    <property type="component" value="Chromosome"/>
</dbReference>
<name>A0A5P2B3H3_STRVZ</name>
<feature type="compositionally biased region" description="Low complexity" evidence="1">
    <location>
        <begin position="7"/>
        <end position="21"/>
    </location>
</feature>